<dbReference type="FunFam" id="2.60.40.10:FF:001568">
    <property type="entry name" value="Ribonuclease E/G-like protein, chloroplastic"/>
    <property type="match status" value="1"/>
</dbReference>
<keyword evidence="4" id="KW-0479">Metal-binding</keyword>
<feature type="compositionally biased region" description="Acidic residues" evidence="10">
    <location>
        <begin position="532"/>
        <end position="545"/>
    </location>
</feature>
<comment type="function">
    <text evidence="9">Involved in intercistronic processing of primary transcripts from chloroplast operons. The endonucleolytic activity of the enzyme depends on the number of phosphates at the 5' end, is inhibited by structured RNA, and preferentially cleaves A/U-rich sequences.</text>
</comment>
<dbReference type="EMBL" id="VOIH02000006">
    <property type="protein sequence ID" value="KAF3445293.1"/>
    <property type="molecule type" value="Genomic_DNA"/>
</dbReference>
<dbReference type="Gene3D" id="2.40.50.140">
    <property type="entry name" value="Nucleic acid-binding proteins"/>
    <property type="match status" value="1"/>
</dbReference>
<dbReference type="AlphaFoldDB" id="A0A8K0H446"/>
<evidence type="ECO:0000313" key="13">
    <source>
        <dbReference type="Proteomes" id="UP000796880"/>
    </source>
</evidence>
<proteinExistence type="inferred from homology"/>
<dbReference type="SMART" id="SM01065">
    <property type="entry name" value="CBM_2"/>
    <property type="match status" value="1"/>
</dbReference>
<keyword evidence="13" id="KW-1185">Reference proteome</keyword>
<gene>
    <name evidence="12" type="ORF">FNV43_RR14988</name>
</gene>
<dbReference type="Gene3D" id="2.60.40.10">
    <property type="entry name" value="Immunoglobulins"/>
    <property type="match status" value="1"/>
</dbReference>
<evidence type="ECO:0000256" key="9">
    <source>
        <dbReference type="ARBA" id="ARBA00023436"/>
    </source>
</evidence>
<dbReference type="InterPro" id="IPR013783">
    <property type="entry name" value="Ig-like_fold"/>
</dbReference>
<evidence type="ECO:0000256" key="7">
    <source>
        <dbReference type="ARBA" id="ARBA00022842"/>
    </source>
</evidence>
<feature type="compositionally biased region" description="Basic and acidic residues" evidence="10">
    <location>
        <begin position="8"/>
        <end position="20"/>
    </location>
</feature>
<accession>A0A8K0H446</accession>
<dbReference type="Pfam" id="PF10150">
    <property type="entry name" value="RNase_E_G"/>
    <property type="match status" value="1"/>
</dbReference>
<evidence type="ECO:0000256" key="4">
    <source>
        <dbReference type="ARBA" id="ARBA00022723"/>
    </source>
</evidence>
<dbReference type="CDD" id="cd05467">
    <property type="entry name" value="CBM20"/>
    <property type="match status" value="1"/>
</dbReference>
<evidence type="ECO:0000256" key="1">
    <source>
        <dbReference type="ARBA" id="ARBA00001946"/>
    </source>
</evidence>
<evidence type="ECO:0000256" key="5">
    <source>
        <dbReference type="ARBA" id="ARBA00022759"/>
    </source>
</evidence>
<feature type="domain" description="CBM20" evidence="11">
    <location>
        <begin position="144"/>
        <end position="252"/>
    </location>
</feature>
<evidence type="ECO:0000256" key="2">
    <source>
        <dbReference type="ARBA" id="ARBA00005522"/>
    </source>
</evidence>
<dbReference type="InterPro" id="IPR012340">
    <property type="entry name" value="NA-bd_OB-fold"/>
</dbReference>
<dbReference type="GO" id="GO:0005737">
    <property type="term" value="C:cytoplasm"/>
    <property type="evidence" value="ECO:0007669"/>
    <property type="project" value="TreeGrafter"/>
</dbReference>
<dbReference type="GO" id="GO:0046872">
    <property type="term" value="F:metal ion binding"/>
    <property type="evidence" value="ECO:0007669"/>
    <property type="project" value="UniProtKB-KW"/>
</dbReference>
<comment type="caution">
    <text evidence="12">The sequence shown here is derived from an EMBL/GenBank/DDBJ whole genome shotgun (WGS) entry which is preliminary data.</text>
</comment>
<dbReference type="InterPro" id="IPR019307">
    <property type="entry name" value="RNA-bd_AU-1/RNase_E/G"/>
</dbReference>
<dbReference type="GO" id="GO:2001070">
    <property type="term" value="F:starch binding"/>
    <property type="evidence" value="ECO:0007669"/>
    <property type="project" value="InterPro"/>
</dbReference>
<dbReference type="GO" id="GO:0003723">
    <property type="term" value="F:RNA binding"/>
    <property type="evidence" value="ECO:0007669"/>
    <property type="project" value="UniProtKB-KW"/>
</dbReference>
<keyword evidence="6" id="KW-0378">Hydrolase</keyword>
<dbReference type="GO" id="GO:0004540">
    <property type="term" value="F:RNA nuclease activity"/>
    <property type="evidence" value="ECO:0007669"/>
    <property type="project" value="InterPro"/>
</dbReference>
<dbReference type="GO" id="GO:0004519">
    <property type="term" value="F:endonuclease activity"/>
    <property type="evidence" value="ECO:0007669"/>
    <property type="project" value="UniProtKB-KW"/>
</dbReference>
<evidence type="ECO:0000256" key="10">
    <source>
        <dbReference type="SAM" id="MobiDB-lite"/>
    </source>
</evidence>
<keyword evidence="8" id="KW-0694">RNA-binding</keyword>
<dbReference type="Pfam" id="PF00686">
    <property type="entry name" value="CBM_20"/>
    <property type="match status" value="1"/>
</dbReference>
<dbReference type="GO" id="GO:0006364">
    <property type="term" value="P:rRNA processing"/>
    <property type="evidence" value="ECO:0007669"/>
    <property type="project" value="TreeGrafter"/>
</dbReference>
<keyword evidence="7" id="KW-0460">Magnesium</keyword>
<dbReference type="PANTHER" id="PTHR30001">
    <property type="entry name" value="RIBONUCLEASE"/>
    <property type="match status" value="1"/>
</dbReference>
<evidence type="ECO:0000256" key="8">
    <source>
        <dbReference type="ARBA" id="ARBA00022884"/>
    </source>
</evidence>
<dbReference type="Proteomes" id="UP000796880">
    <property type="component" value="Unassembled WGS sequence"/>
</dbReference>
<keyword evidence="3" id="KW-0540">Nuclease</keyword>
<dbReference type="OrthoDB" id="6123450at2759"/>
<sequence>MSTILRQIGHETQSEQPNLERMRARNREEGDFGSSEQGVKLKGPILMASLLYCSYSSEVVEARRVMDVPEAHVRRWHHNCLFTQRTSFSSSSCLLRSVSLVSPYICHHVPVRNGNVFRFTLCIGIRNSFRKSAVLSLDKDNSNATFKGMCKVVWTIEADLAAGELLYITGDPLVLGCWDPETAILMSPTEHANLWKAEVKIDVGANFKYNYFIRRESWSCEIIWRPGPEFSLLVSLPVKQGKNIVVRDSWIRFNTNLSAAHSLRSWIEDGYLAIQPLIPAPAKDEDERMKHLKSDLTYTKQSSSDSTAKNVLVSQCDTESSFHKESVSNEFSTEQYQPVEEPWLLQPPLFSTVSKNKMGRSDVFKDSETAENKESELEDKGISLPQQGNLIFKDSVSTVILINSSICTMQRIAVLEDGNLVELLLEPVKTNVQCDSVYLGVVTKLVPHMGGAFVNIRGSRPSLMDIKRNREPFVFPPFRRKSRKMEVDGSMFEALLEHPASHGNDHASLGVEISDELTEIDSQEDSVQPMHDDDEEHESDDDFDGTEVLRDNENGSVLHFGQAETDCEDYLDGQNHLLEGETINCSFHADINGSSTSQMHYFRDTKDSGRTVTTVNKWAQVQKGTKAIVQVVKEGLGTKGPTLTAYPNLRSRFWILITRCDRIGVSKKISGIERTRLKVIAKTLQPKGFGLTVRTVAAGHSLEELQKDLEGLVSTWKNIVEHAKSAALAADEGVEGAVPVILHRAMGQTLSVVQDYFNEKVERMVVDSARTYHEVTNYLQDIAPDLCDRVELYNKRIPLFDRFNIENEINSILSKRVPLVNGGSLVIEQTEALVSIDVNGGHGMFGHETSQENAILDVNLAAAKQIARELRLRDIGGIIVVDFIDMADDSNKRLVYEEVKKAVDRDRSMVKVSELSRHGLMEITRKRVRPSVTFMISEPCSCCHATGRVEALETSFSKIEQEISRLLATMDQKADPENPKSWPKFILRVDHHMCEYLTSGKRTRLAILSSSLKVWILLKVARGFTRGAFEVKLFTEGKADKNQHQVTISMLRPTETRNKDPSKKFREYPWLGPAVTLRVYLSTSLGSTRSGCPAG</sequence>
<dbReference type="GO" id="GO:0016787">
    <property type="term" value="F:hydrolase activity"/>
    <property type="evidence" value="ECO:0007669"/>
    <property type="project" value="UniProtKB-KW"/>
</dbReference>
<comment type="similarity">
    <text evidence="2">Belongs to the RNase E/G family.</text>
</comment>
<feature type="region of interest" description="Disordered" evidence="10">
    <location>
        <begin position="1"/>
        <end position="20"/>
    </location>
</feature>
<keyword evidence="5" id="KW-0255">Endonuclease</keyword>
<name>A0A8K0H446_9ROSA</name>
<protein>
    <recommendedName>
        <fullName evidence="11">CBM20 domain-containing protein</fullName>
    </recommendedName>
</protein>
<evidence type="ECO:0000259" key="11">
    <source>
        <dbReference type="PROSITE" id="PS51166"/>
    </source>
</evidence>
<dbReference type="InterPro" id="IPR013784">
    <property type="entry name" value="Carb-bd-like_fold"/>
</dbReference>
<dbReference type="InterPro" id="IPR004659">
    <property type="entry name" value="RNase_E/G"/>
</dbReference>
<evidence type="ECO:0000256" key="6">
    <source>
        <dbReference type="ARBA" id="ARBA00022801"/>
    </source>
</evidence>
<organism evidence="12 13">
    <name type="scientific">Rhamnella rubrinervis</name>
    <dbReference type="NCBI Taxonomy" id="2594499"/>
    <lineage>
        <taxon>Eukaryota</taxon>
        <taxon>Viridiplantae</taxon>
        <taxon>Streptophyta</taxon>
        <taxon>Embryophyta</taxon>
        <taxon>Tracheophyta</taxon>
        <taxon>Spermatophyta</taxon>
        <taxon>Magnoliopsida</taxon>
        <taxon>eudicotyledons</taxon>
        <taxon>Gunneridae</taxon>
        <taxon>Pentapetalae</taxon>
        <taxon>rosids</taxon>
        <taxon>fabids</taxon>
        <taxon>Rosales</taxon>
        <taxon>Rhamnaceae</taxon>
        <taxon>rhamnoid group</taxon>
        <taxon>Rhamneae</taxon>
        <taxon>Rhamnella</taxon>
    </lineage>
</organism>
<dbReference type="PROSITE" id="PS51166">
    <property type="entry name" value="CBM20"/>
    <property type="match status" value="1"/>
</dbReference>
<dbReference type="NCBIfam" id="TIGR00757">
    <property type="entry name" value="RNaseEG"/>
    <property type="match status" value="1"/>
</dbReference>
<dbReference type="PANTHER" id="PTHR30001:SF1">
    <property type="entry name" value="RIBONUCLEASE E_G-LIKE PROTEIN, CHLOROPLASTIC"/>
    <property type="match status" value="1"/>
</dbReference>
<dbReference type="InterPro" id="IPR002044">
    <property type="entry name" value="CBM20"/>
</dbReference>
<feature type="region of interest" description="Disordered" evidence="10">
    <location>
        <begin position="521"/>
        <end position="549"/>
    </location>
</feature>
<dbReference type="SUPFAM" id="SSF49452">
    <property type="entry name" value="Starch-binding domain-like"/>
    <property type="match status" value="1"/>
</dbReference>
<evidence type="ECO:0000313" key="12">
    <source>
        <dbReference type="EMBL" id="KAF3445293.1"/>
    </source>
</evidence>
<dbReference type="Gene3D" id="3.40.1260.20">
    <property type="entry name" value="Ribonuclease E, catalytic domain"/>
    <property type="match status" value="1"/>
</dbReference>
<evidence type="ECO:0000256" key="3">
    <source>
        <dbReference type="ARBA" id="ARBA00022722"/>
    </source>
</evidence>
<comment type="cofactor">
    <cofactor evidence="1">
        <name>Mg(2+)</name>
        <dbReference type="ChEBI" id="CHEBI:18420"/>
    </cofactor>
</comment>
<reference evidence="12" key="1">
    <citation type="submission" date="2020-03" db="EMBL/GenBank/DDBJ databases">
        <title>A high-quality chromosome-level genome assembly of a woody plant with both climbing and erect habits, Rhamnella rubrinervis.</title>
        <authorList>
            <person name="Lu Z."/>
            <person name="Yang Y."/>
            <person name="Zhu X."/>
            <person name="Sun Y."/>
        </authorList>
    </citation>
    <scope>NUCLEOTIDE SEQUENCE</scope>
    <source>
        <strain evidence="12">BYM</strain>
        <tissue evidence="12">Leaf</tissue>
    </source>
</reference>